<accession>A0A915IB66</accession>
<name>A0A915IB66_ROMCU</name>
<protein>
    <submittedName>
        <fullName evidence="2">Uncharacterized protein</fullName>
    </submittedName>
</protein>
<sequence>MNASRNGNFFAMTPLKFRETDDLRTQISVVCNESNTKNAPMGQKEEEYTCLDSYQARKKKHFKNNRL</sequence>
<evidence type="ECO:0000313" key="2">
    <source>
        <dbReference type="WBParaSite" id="nRc.2.0.1.t10506-RA"/>
    </source>
</evidence>
<dbReference type="Proteomes" id="UP000887565">
    <property type="component" value="Unplaced"/>
</dbReference>
<keyword evidence="1" id="KW-1185">Reference proteome</keyword>
<dbReference type="AlphaFoldDB" id="A0A915IB66"/>
<evidence type="ECO:0000313" key="1">
    <source>
        <dbReference type="Proteomes" id="UP000887565"/>
    </source>
</evidence>
<dbReference type="WBParaSite" id="nRc.2.0.1.t10506-RA">
    <property type="protein sequence ID" value="nRc.2.0.1.t10506-RA"/>
    <property type="gene ID" value="nRc.2.0.1.g10506"/>
</dbReference>
<reference evidence="2" key="1">
    <citation type="submission" date="2022-11" db="UniProtKB">
        <authorList>
            <consortium name="WormBaseParasite"/>
        </authorList>
    </citation>
    <scope>IDENTIFICATION</scope>
</reference>
<organism evidence="1 2">
    <name type="scientific">Romanomermis culicivorax</name>
    <name type="common">Nematode worm</name>
    <dbReference type="NCBI Taxonomy" id="13658"/>
    <lineage>
        <taxon>Eukaryota</taxon>
        <taxon>Metazoa</taxon>
        <taxon>Ecdysozoa</taxon>
        <taxon>Nematoda</taxon>
        <taxon>Enoplea</taxon>
        <taxon>Dorylaimia</taxon>
        <taxon>Mermithida</taxon>
        <taxon>Mermithoidea</taxon>
        <taxon>Mermithidae</taxon>
        <taxon>Romanomermis</taxon>
    </lineage>
</organism>
<proteinExistence type="predicted"/>